<gene>
    <name evidence="2" type="ORF">OHV25_12725</name>
</gene>
<name>A0AAU2GX47_9ACTN</name>
<accession>A0AAU2GX47</accession>
<evidence type="ECO:0000313" key="2">
    <source>
        <dbReference type="EMBL" id="WTU40386.1"/>
    </source>
</evidence>
<reference evidence="2" key="1">
    <citation type="submission" date="2022-10" db="EMBL/GenBank/DDBJ databases">
        <title>The complete genomes of actinobacterial strains from the NBC collection.</title>
        <authorList>
            <person name="Joergensen T.S."/>
            <person name="Alvarez Arevalo M."/>
            <person name="Sterndorff E.B."/>
            <person name="Faurdal D."/>
            <person name="Vuksanovic O."/>
            <person name="Mourched A.-S."/>
            <person name="Charusanti P."/>
            <person name="Shaw S."/>
            <person name="Blin K."/>
            <person name="Weber T."/>
        </authorList>
    </citation>
    <scope>NUCLEOTIDE SEQUENCE</scope>
    <source>
        <strain evidence="2">NBC_00060</strain>
    </source>
</reference>
<organism evidence="2">
    <name type="scientific">Streptomyces sp. NBC_00060</name>
    <dbReference type="NCBI Taxonomy" id="2975636"/>
    <lineage>
        <taxon>Bacteria</taxon>
        <taxon>Bacillati</taxon>
        <taxon>Actinomycetota</taxon>
        <taxon>Actinomycetes</taxon>
        <taxon>Kitasatosporales</taxon>
        <taxon>Streptomycetaceae</taxon>
        <taxon>Streptomyces</taxon>
    </lineage>
</organism>
<dbReference type="AlphaFoldDB" id="A0AAU2GX47"/>
<proteinExistence type="predicted"/>
<evidence type="ECO:0000256" key="1">
    <source>
        <dbReference type="SAM" id="MobiDB-lite"/>
    </source>
</evidence>
<dbReference type="EMBL" id="CP108253">
    <property type="protein sequence ID" value="WTU40386.1"/>
    <property type="molecule type" value="Genomic_DNA"/>
</dbReference>
<feature type="region of interest" description="Disordered" evidence="1">
    <location>
        <begin position="68"/>
        <end position="91"/>
    </location>
</feature>
<protein>
    <submittedName>
        <fullName evidence="2">Uncharacterized protein</fullName>
    </submittedName>
</protein>
<sequence>MTATATDGGRALPDPAALPDLRPLAARSPHECAHPVLAAVLADLCHRPASEGRAGAYFSDAPAAAPTDTAGAYFADTPSARPGDASHEDVP</sequence>